<accession>W6UAR7</accession>
<keyword evidence="2" id="KW-1185">Reference proteome</keyword>
<reference evidence="1 2" key="1">
    <citation type="journal article" date="2013" name="Nat. Genet.">
        <title>The genome of the hydatid tapeworm Echinococcus granulosus.</title>
        <authorList>
            <person name="Zheng H."/>
            <person name="Zhang W."/>
            <person name="Zhang L."/>
            <person name="Zhang Z."/>
            <person name="Li J."/>
            <person name="Lu G."/>
            <person name="Zhu Y."/>
            <person name="Wang Y."/>
            <person name="Huang Y."/>
            <person name="Liu J."/>
            <person name="Kang H."/>
            <person name="Chen J."/>
            <person name="Wang L."/>
            <person name="Chen A."/>
            <person name="Yu S."/>
            <person name="Gao Z."/>
            <person name="Jin L."/>
            <person name="Gu W."/>
            <person name="Wang Z."/>
            <person name="Zhao L."/>
            <person name="Shi B."/>
            <person name="Wen H."/>
            <person name="Lin R."/>
            <person name="Jones M.K."/>
            <person name="Brejova B."/>
            <person name="Vinar T."/>
            <person name="Zhao G."/>
            <person name="McManus D.P."/>
            <person name="Chen Z."/>
            <person name="Zhou Y."/>
            <person name="Wang S."/>
        </authorList>
    </citation>
    <scope>NUCLEOTIDE SEQUENCE [LARGE SCALE GENOMIC DNA]</scope>
</reference>
<name>W6UAR7_ECHGR</name>
<comment type="caution">
    <text evidence="1">The sequence shown here is derived from an EMBL/GenBank/DDBJ whole genome shotgun (WGS) entry which is preliminary data.</text>
</comment>
<dbReference type="Proteomes" id="UP000019149">
    <property type="component" value="Unassembled WGS sequence"/>
</dbReference>
<organism evidence="1 2">
    <name type="scientific">Echinococcus granulosus</name>
    <name type="common">Hydatid tapeworm</name>
    <dbReference type="NCBI Taxonomy" id="6210"/>
    <lineage>
        <taxon>Eukaryota</taxon>
        <taxon>Metazoa</taxon>
        <taxon>Spiralia</taxon>
        <taxon>Lophotrochozoa</taxon>
        <taxon>Platyhelminthes</taxon>
        <taxon>Cestoda</taxon>
        <taxon>Eucestoda</taxon>
        <taxon>Cyclophyllidea</taxon>
        <taxon>Taeniidae</taxon>
        <taxon>Echinococcus</taxon>
        <taxon>Echinococcus granulosus group</taxon>
    </lineage>
</organism>
<protein>
    <submittedName>
        <fullName evidence="1">Uncharacterized protein</fullName>
    </submittedName>
</protein>
<dbReference type="CTD" id="36342634"/>
<sequence>MRLKSNASGNEIAAGQYLHQRRCESEGQNSPPESRNSTVPCCLAANLYQKLMRDTSILQTYDKVENWVGTCGRREVDGLRPLDGSLNVSIRRHALIMCISLRNKIEVVILIAGRGSETPRGMAFVNMTA</sequence>
<gene>
    <name evidence="1" type="ORF">EGR_06919</name>
</gene>
<dbReference type="GeneID" id="36342634"/>
<evidence type="ECO:0000313" key="2">
    <source>
        <dbReference type="Proteomes" id="UP000019149"/>
    </source>
</evidence>
<proteinExistence type="predicted"/>
<dbReference type="AlphaFoldDB" id="W6UAR7"/>
<dbReference type="RefSeq" id="XP_024349371.1">
    <property type="nucleotide sequence ID" value="XM_024496168.1"/>
</dbReference>
<dbReference type="EMBL" id="APAU02000066">
    <property type="protein sequence ID" value="EUB58175.1"/>
    <property type="molecule type" value="Genomic_DNA"/>
</dbReference>
<dbReference type="KEGG" id="egl:EGR_06919"/>
<evidence type="ECO:0000313" key="1">
    <source>
        <dbReference type="EMBL" id="EUB58175.1"/>
    </source>
</evidence>